<evidence type="ECO:0000256" key="1">
    <source>
        <dbReference type="SAM" id="Phobius"/>
    </source>
</evidence>
<dbReference type="PROSITE" id="PS50943">
    <property type="entry name" value="HTH_CROC1"/>
    <property type="match status" value="1"/>
</dbReference>
<feature type="transmembrane region" description="Helical" evidence="1">
    <location>
        <begin position="104"/>
        <end position="122"/>
    </location>
</feature>
<gene>
    <name evidence="3" type="ORF">DD728_04575</name>
</gene>
<proteinExistence type="predicted"/>
<dbReference type="InterPro" id="IPR001387">
    <property type="entry name" value="Cro/C1-type_HTH"/>
</dbReference>
<sequence length="124" mass="13012">MSMDNLKPGTTYAAVLGRVLAHRREQSGLEQRDLAAALGLGQSAWSRIERGDSVINVEQLRTAAKTLGLPSSSLLQEADEAADALAARDVQVQTSKSVKSDSNAIALISLAALTVLVVAALTKK</sequence>
<dbReference type="InterPro" id="IPR010982">
    <property type="entry name" value="Lambda_DNA-bd_dom_sf"/>
</dbReference>
<organism evidence="3 4">
    <name type="scientific">Hyphomonas atlantica</name>
    <dbReference type="NCBI Taxonomy" id="1280948"/>
    <lineage>
        <taxon>Bacteria</taxon>
        <taxon>Pseudomonadati</taxon>
        <taxon>Pseudomonadota</taxon>
        <taxon>Alphaproteobacteria</taxon>
        <taxon>Hyphomonadales</taxon>
        <taxon>Hyphomonadaceae</taxon>
        <taxon>Hyphomonas</taxon>
    </lineage>
</organism>
<dbReference type="Pfam" id="PF13560">
    <property type="entry name" value="HTH_31"/>
    <property type="match status" value="1"/>
</dbReference>
<evidence type="ECO:0000313" key="4">
    <source>
        <dbReference type="Proteomes" id="UP000263957"/>
    </source>
</evidence>
<keyword evidence="1" id="KW-0472">Membrane</keyword>
<reference evidence="3 4" key="1">
    <citation type="journal article" date="2018" name="Nat. Biotechnol.">
        <title>A standardized bacterial taxonomy based on genome phylogeny substantially revises the tree of life.</title>
        <authorList>
            <person name="Parks D.H."/>
            <person name="Chuvochina M."/>
            <person name="Waite D.W."/>
            <person name="Rinke C."/>
            <person name="Skarshewski A."/>
            <person name="Chaumeil P.A."/>
            <person name="Hugenholtz P."/>
        </authorList>
    </citation>
    <scope>NUCLEOTIDE SEQUENCE [LARGE SCALE GENOMIC DNA]</scope>
    <source>
        <strain evidence="3">UBA10378</strain>
    </source>
</reference>
<keyword evidence="1" id="KW-0812">Transmembrane</keyword>
<dbReference type="CDD" id="cd00093">
    <property type="entry name" value="HTH_XRE"/>
    <property type="match status" value="1"/>
</dbReference>
<name>A0A356W492_9PROT</name>
<dbReference type="SUPFAM" id="SSF47413">
    <property type="entry name" value="lambda repressor-like DNA-binding domains"/>
    <property type="match status" value="1"/>
</dbReference>
<feature type="domain" description="HTH cro/C1-type" evidence="2">
    <location>
        <begin position="20"/>
        <end position="74"/>
    </location>
</feature>
<evidence type="ECO:0000259" key="2">
    <source>
        <dbReference type="PROSITE" id="PS50943"/>
    </source>
</evidence>
<comment type="caution">
    <text evidence="3">The sequence shown here is derived from an EMBL/GenBank/DDBJ whole genome shotgun (WGS) entry which is preliminary data.</text>
</comment>
<accession>A0A356W492</accession>
<dbReference type="EMBL" id="DOGS01000095">
    <property type="protein sequence ID" value="HBQ48153.1"/>
    <property type="molecule type" value="Genomic_DNA"/>
</dbReference>
<dbReference type="SMART" id="SM00530">
    <property type="entry name" value="HTH_XRE"/>
    <property type="match status" value="1"/>
</dbReference>
<dbReference type="GO" id="GO:0003677">
    <property type="term" value="F:DNA binding"/>
    <property type="evidence" value="ECO:0007669"/>
    <property type="project" value="InterPro"/>
</dbReference>
<dbReference type="Proteomes" id="UP000263957">
    <property type="component" value="Unassembled WGS sequence"/>
</dbReference>
<keyword evidence="1" id="KW-1133">Transmembrane helix</keyword>
<dbReference type="Gene3D" id="1.10.260.40">
    <property type="entry name" value="lambda repressor-like DNA-binding domains"/>
    <property type="match status" value="1"/>
</dbReference>
<evidence type="ECO:0000313" key="3">
    <source>
        <dbReference type="EMBL" id="HBQ48153.1"/>
    </source>
</evidence>
<protein>
    <recommendedName>
        <fullName evidence="2">HTH cro/C1-type domain-containing protein</fullName>
    </recommendedName>
</protein>
<dbReference type="AlphaFoldDB" id="A0A356W492"/>